<dbReference type="InterPro" id="IPR050701">
    <property type="entry name" value="Histone_Mod_Regulator"/>
</dbReference>
<evidence type="ECO:0000256" key="2">
    <source>
        <dbReference type="ARBA" id="ARBA00022771"/>
    </source>
</evidence>
<dbReference type="PANTHER" id="PTHR13793:SF107">
    <property type="entry name" value="BROMODOMAIN-CONTAINING PROTEIN HOMOLOG"/>
    <property type="match status" value="1"/>
</dbReference>
<keyword evidence="3" id="KW-0862">Zinc</keyword>
<dbReference type="HOGENOM" id="CLU_1009898_0_0_1"/>
<organism evidence="6">
    <name type="scientific">Guillardia theta (strain CCMP2712)</name>
    <name type="common">Cryptophyte</name>
    <dbReference type="NCBI Taxonomy" id="905079"/>
    <lineage>
        <taxon>Eukaryota</taxon>
        <taxon>Cryptophyceae</taxon>
        <taxon>Pyrenomonadales</taxon>
        <taxon>Geminigeraceae</taxon>
        <taxon>Guillardia</taxon>
    </lineage>
</organism>
<keyword evidence="8" id="KW-1185">Reference proteome</keyword>
<evidence type="ECO:0000313" key="6">
    <source>
        <dbReference type="EMBL" id="EKX42204.1"/>
    </source>
</evidence>
<dbReference type="GeneID" id="17298817"/>
<dbReference type="GO" id="GO:0006357">
    <property type="term" value="P:regulation of transcription by RNA polymerase II"/>
    <property type="evidence" value="ECO:0007669"/>
    <property type="project" value="TreeGrafter"/>
</dbReference>
<dbReference type="Pfam" id="PF13832">
    <property type="entry name" value="zf-HC5HC2H_2"/>
    <property type="match status" value="1"/>
</dbReference>
<keyword evidence="1" id="KW-0479">Metal-binding</keyword>
<dbReference type="RefSeq" id="XP_005829184.1">
    <property type="nucleotide sequence ID" value="XM_005829127.1"/>
</dbReference>
<protein>
    <recommendedName>
        <fullName evidence="5">PHD-type domain-containing protein</fullName>
    </recommendedName>
</protein>
<reference evidence="7" key="3">
    <citation type="submission" date="2016-03" db="UniProtKB">
        <authorList>
            <consortium name="EnsemblProtists"/>
        </authorList>
    </citation>
    <scope>IDENTIFICATION</scope>
</reference>
<evidence type="ECO:0000256" key="3">
    <source>
        <dbReference type="ARBA" id="ARBA00022833"/>
    </source>
</evidence>
<reference evidence="8" key="2">
    <citation type="submission" date="2012-11" db="EMBL/GenBank/DDBJ databases">
        <authorList>
            <person name="Kuo A."/>
            <person name="Curtis B.A."/>
            <person name="Tanifuji G."/>
            <person name="Burki F."/>
            <person name="Gruber A."/>
            <person name="Irimia M."/>
            <person name="Maruyama S."/>
            <person name="Arias M.C."/>
            <person name="Ball S.G."/>
            <person name="Gile G.H."/>
            <person name="Hirakawa Y."/>
            <person name="Hopkins J.F."/>
            <person name="Rensing S.A."/>
            <person name="Schmutz J."/>
            <person name="Symeonidi A."/>
            <person name="Elias M."/>
            <person name="Eveleigh R.J."/>
            <person name="Herman E.K."/>
            <person name="Klute M.J."/>
            <person name="Nakayama T."/>
            <person name="Obornik M."/>
            <person name="Reyes-Prieto A."/>
            <person name="Armbrust E.V."/>
            <person name="Aves S.J."/>
            <person name="Beiko R.G."/>
            <person name="Coutinho P."/>
            <person name="Dacks J.B."/>
            <person name="Durnford D.G."/>
            <person name="Fast N.M."/>
            <person name="Green B.R."/>
            <person name="Grisdale C."/>
            <person name="Hempe F."/>
            <person name="Henrissat B."/>
            <person name="Hoppner M.P."/>
            <person name="Ishida K.-I."/>
            <person name="Kim E."/>
            <person name="Koreny L."/>
            <person name="Kroth P.G."/>
            <person name="Liu Y."/>
            <person name="Malik S.-B."/>
            <person name="Maier U.G."/>
            <person name="McRose D."/>
            <person name="Mock T."/>
            <person name="Neilson J.A."/>
            <person name="Onodera N.T."/>
            <person name="Poole A.M."/>
            <person name="Pritham E.J."/>
            <person name="Richards T.A."/>
            <person name="Rocap G."/>
            <person name="Roy S.W."/>
            <person name="Sarai C."/>
            <person name="Schaack S."/>
            <person name="Shirato S."/>
            <person name="Slamovits C.H."/>
            <person name="Spencer D.F."/>
            <person name="Suzuki S."/>
            <person name="Worden A.Z."/>
            <person name="Zauner S."/>
            <person name="Barry K."/>
            <person name="Bell C."/>
            <person name="Bharti A.K."/>
            <person name="Crow J.A."/>
            <person name="Grimwood J."/>
            <person name="Kramer R."/>
            <person name="Lindquist E."/>
            <person name="Lucas S."/>
            <person name="Salamov A."/>
            <person name="McFadden G.I."/>
            <person name="Lane C.E."/>
            <person name="Keeling P.J."/>
            <person name="Gray M.W."/>
            <person name="Grigoriev I.V."/>
            <person name="Archibald J.M."/>
        </authorList>
    </citation>
    <scope>NUCLEOTIDE SEQUENCE</scope>
    <source>
        <strain evidence="8">CCMP2712</strain>
    </source>
</reference>
<dbReference type="GO" id="GO:0008270">
    <property type="term" value="F:zinc ion binding"/>
    <property type="evidence" value="ECO:0007669"/>
    <property type="project" value="UniProtKB-KW"/>
</dbReference>
<evidence type="ECO:0000313" key="7">
    <source>
        <dbReference type="EnsemblProtists" id="EKX42204"/>
    </source>
</evidence>
<dbReference type="PANTHER" id="PTHR13793">
    <property type="entry name" value="PHD FINGER PROTEINS"/>
    <property type="match status" value="1"/>
</dbReference>
<dbReference type="EnsemblProtists" id="EKX42204">
    <property type="protein sequence ID" value="EKX42204"/>
    <property type="gene ID" value="GUITHDRAFT_141407"/>
</dbReference>
<dbReference type="Gene3D" id="3.30.40.10">
    <property type="entry name" value="Zinc/RING finger domain, C3HC4 (zinc finger)"/>
    <property type="match status" value="1"/>
</dbReference>
<dbReference type="Proteomes" id="UP000011087">
    <property type="component" value="Unassembled WGS sequence"/>
</dbReference>
<feature type="domain" description="PHD-type" evidence="5">
    <location>
        <begin position="162"/>
        <end position="276"/>
    </location>
</feature>
<proteinExistence type="predicted"/>
<reference evidence="6 8" key="1">
    <citation type="journal article" date="2012" name="Nature">
        <title>Algal genomes reveal evolutionary mosaicism and the fate of nucleomorphs.</title>
        <authorList>
            <consortium name="DOE Joint Genome Institute"/>
            <person name="Curtis B.A."/>
            <person name="Tanifuji G."/>
            <person name="Burki F."/>
            <person name="Gruber A."/>
            <person name="Irimia M."/>
            <person name="Maruyama S."/>
            <person name="Arias M.C."/>
            <person name="Ball S.G."/>
            <person name="Gile G.H."/>
            <person name="Hirakawa Y."/>
            <person name="Hopkins J.F."/>
            <person name="Kuo A."/>
            <person name="Rensing S.A."/>
            <person name="Schmutz J."/>
            <person name="Symeonidi A."/>
            <person name="Elias M."/>
            <person name="Eveleigh R.J."/>
            <person name="Herman E.K."/>
            <person name="Klute M.J."/>
            <person name="Nakayama T."/>
            <person name="Obornik M."/>
            <person name="Reyes-Prieto A."/>
            <person name="Armbrust E.V."/>
            <person name="Aves S.J."/>
            <person name="Beiko R.G."/>
            <person name="Coutinho P."/>
            <person name="Dacks J.B."/>
            <person name="Durnford D.G."/>
            <person name="Fast N.M."/>
            <person name="Green B.R."/>
            <person name="Grisdale C.J."/>
            <person name="Hempel F."/>
            <person name="Henrissat B."/>
            <person name="Hoppner M.P."/>
            <person name="Ishida K."/>
            <person name="Kim E."/>
            <person name="Koreny L."/>
            <person name="Kroth P.G."/>
            <person name="Liu Y."/>
            <person name="Malik S.B."/>
            <person name="Maier U.G."/>
            <person name="McRose D."/>
            <person name="Mock T."/>
            <person name="Neilson J.A."/>
            <person name="Onodera N.T."/>
            <person name="Poole A.M."/>
            <person name="Pritham E.J."/>
            <person name="Richards T.A."/>
            <person name="Rocap G."/>
            <person name="Roy S.W."/>
            <person name="Sarai C."/>
            <person name="Schaack S."/>
            <person name="Shirato S."/>
            <person name="Slamovits C.H."/>
            <person name="Spencer D.F."/>
            <person name="Suzuki S."/>
            <person name="Worden A.Z."/>
            <person name="Zauner S."/>
            <person name="Barry K."/>
            <person name="Bell C."/>
            <person name="Bharti A.K."/>
            <person name="Crow J.A."/>
            <person name="Grimwood J."/>
            <person name="Kramer R."/>
            <person name="Lindquist E."/>
            <person name="Lucas S."/>
            <person name="Salamov A."/>
            <person name="McFadden G.I."/>
            <person name="Lane C.E."/>
            <person name="Keeling P.J."/>
            <person name="Gray M.W."/>
            <person name="Grigoriev I.V."/>
            <person name="Archibald J.M."/>
        </authorList>
    </citation>
    <scope>NUCLEOTIDE SEQUENCE</scope>
    <source>
        <strain evidence="6 8">CCMP2712</strain>
    </source>
</reference>
<sequence>MASQYLMTCSRGRILNQSYGEDEGKKRRVRRRRSKKEEGSQASLWDAMRLARHRYVEDKQGTESVVSRTRSAGWGSAEMLDVQEKEEESVKEDVKEEAAGLQKIEENDLQAEEEKESARAAPNFEFILKQSLDEEGNELCEICMEDVAEDGNEMACKRGLEGISCILCPVRHGPMKPTDDGRWAHVACMHFVPETTAGDCVRQEPITGLQEVPIARFNMKCLVCQSMEGACVQCDYIPTSKKARKRCRSKIATSKHGACFSSFHVRRMRNGEMKRM</sequence>
<evidence type="ECO:0000256" key="4">
    <source>
        <dbReference type="SAM" id="MobiDB-lite"/>
    </source>
</evidence>
<dbReference type="eggNOG" id="KOG0955">
    <property type="taxonomic scope" value="Eukaryota"/>
</dbReference>
<accession>L1J245</accession>
<dbReference type="InterPro" id="IPR013083">
    <property type="entry name" value="Znf_RING/FYVE/PHD"/>
</dbReference>
<gene>
    <name evidence="6" type="ORF">GUITHDRAFT_141407</name>
</gene>
<evidence type="ECO:0000259" key="5">
    <source>
        <dbReference type="PROSITE" id="PS51805"/>
    </source>
</evidence>
<dbReference type="InterPro" id="IPR034732">
    <property type="entry name" value="EPHD"/>
</dbReference>
<dbReference type="PROSITE" id="PS51805">
    <property type="entry name" value="EPHD"/>
    <property type="match status" value="1"/>
</dbReference>
<evidence type="ECO:0000313" key="8">
    <source>
        <dbReference type="Proteomes" id="UP000011087"/>
    </source>
</evidence>
<keyword evidence="2" id="KW-0863">Zinc-finger</keyword>
<feature type="region of interest" description="Disordered" evidence="4">
    <location>
        <begin position="17"/>
        <end position="42"/>
    </location>
</feature>
<name>L1J245_GUITC</name>
<dbReference type="KEGG" id="gtt:GUITHDRAFT_141407"/>
<dbReference type="OrthoDB" id="20839at2759"/>
<evidence type="ECO:0000256" key="1">
    <source>
        <dbReference type="ARBA" id="ARBA00022723"/>
    </source>
</evidence>
<dbReference type="AlphaFoldDB" id="L1J245"/>
<dbReference type="STRING" id="905079.L1J245"/>
<dbReference type="PaxDb" id="55529-EKX42204"/>
<dbReference type="EMBL" id="JH993018">
    <property type="protein sequence ID" value="EKX42204.1"/>
    <property type="molecule type" value="Genomic_DNA"/>
</dbReference>